<reference evidence="1 2" key="1">
    <citation type="journal article" date="2023" name="Life. Sci Alliance">
        <title>Evolutionary insights into 3D genome organization and epigenetic landscape of Vigna mungo.</title>
        <authorList>
            <person name="Junaid A."/>
            <person name="Singh B."/>
            <person name="Bhatia S."/>
        </authorList>
    </citation>
    <scope>NUCLEOTIDE SEQUENCE [LARGE SCALE GENOMIC DNA]</scope>
    <source>
        <strain evidence="1">Urdbean</strain>
    </source>
</reference>
<name>A0AAQ3MEI6_VIGMU</name>
<protein>
    <submittedName>
        <fullName evidence="1">Uncharacterized protein</fullName>
    </submittedName>
</protein>
<feature type="non-terminal residue" evidence="1">
    <location>
        <position position="103"/>
    </location>
</feature>
<keyword evidence="2" id="KW-1185">Reference proteome</keyword>
<evidence type="ECO:0000313" key="2">
    <source>
        <dbReference type="Proteomes" id="UP001374535"/>
    </source>
</evidence>
<gene>
    <name evidence="1" type="ORF">V8G54_035038</name>
</gene>
<dbReference type="Proteomes" id="UP001374535">
    <property type="component" value="Chromosome 11"/>
</dbReference>
<sequence>MIYPSSFHYLKHSNLYSPSYTPTFFNHSYILENSPSSLSFSFYFSKRETHQNPIYITQPHFILFLLQPLKLLYNHFYFLLPLFSARLALSPLHFNFTIFSCYT</sequence>
<dbReference type="AlphaFoldDB" id="A0AAQ3MEI6"/>
<dbReference type="EMBL" id="CP144690">
    <property type="protein sequence ID" value="WVY89524.1"/>
    <property type="molecule type" value="Genomic_DNA"/>
</dbReference>
<organism evidence="1 2">
    <name type="scientific">Vigna mungo</name>
    <name type="common">Black gram</name>
    <name type="synonym">Phaseolus mungo</name>
    <dbReference type="NCBI Taxonomy" id="3915"/>
    <lineage>
        <taxon>Eukaryota</taxon>
        <taxon>Viridiplantae</taxon>
        <taxon>Streptophyta</taxon>
        <taxon>Embryophyta</taxon>
        <taxon>Tracheophyta</taxon>
        <taxon>Spermatophyta</taxon>
        <taxon>Magnoliopsida</taxon>
        <taxon>eudicotyledons</taxon>
        <taxon>Gunneridae</taxon>
        <taxon>Pentapetalae</taxon>
        <taxon>rosids</taxon>
        <taxon>fabids</taxon>
        <taxon>Fabales</taxon>
        <taxon>Fabaceae</taxon>
        <taxon>Papilionoideae</taxon>
        <taxon>50 kb inversion clade</taxon>
        <taxon>NPAAA clade</taxon>
        <taxon>indigoferoid/millettioid clade</taxon>
        <taxon>Phaseoleae</taxon>
        <taxon>Vigna</taxon>
    </lineage>
</organism>
<proteinExistence type="predicted"/>
<evidence type="ECO:0000313" key="1">
    <source>
        <dbReference type="EMBL" id="WVY89524.1"/>
    </source>
</evidence>
<accession>A0AAQ3MEI6</accession>